<accession>A0A498KPR7</accession>
<proteinExistence type="predicted"/>
<dbReference type="PANTHER" id="PTHR34410">
    <property type="entry name" value="INTRON-ENCODED HOMING ENDONUCLEASE, PUTATIVE-RELATED"/>
    <property type="match status" value="1"/>
</dbReference>
<comment type="caution">
    <text evidence="2">The sequence shown here is derived from an EMBL/GenBank/DDBJ whole genome shotgun (WGS) entry which is preliminary data.</text>
</comment>
<organism evidence="2 3">
    <name type="scientific">Malus domestica</name>
    <name type="common">Apple</name>
    <name type="synonym">Pyrus malus</name>
    <dbReference type="NCBI Taxonomy" id="3750"/>
    <lineage>
        <taxon>Eukaryota</taxon>
        <taxon>Viridiplantae</taxon>
        <taxon>Streptophyta</taxon>
        <taxon>Embryophyta</taxon>
        <taxon>Tracheophyta</taxon>
        <taxon>Spermatophyta</taxon>
        <taxon>Magnoliopsida</taxon>
        <taxon>eudicotyledons</taxon>
        <taxon>Gunneridae</taxon>
        <taxon>Pentapetalae</taxon>
        <taxon>rosids</taxon>
        <taxon>fabids</taxon>
        <taxon>Rosales</taxon>
        <taxon>Rosaceae</taxon>
        <taxon>Amygdaloideae</taxon>
        <taxon>Maleae</taxon>
        <taxon>Malus</taxon>
    </lineage>
</organism>
<keyword evidence="3" id="KW-1185">Reference proteome</keyword>
<dbReference type="EMBL" id="RDQH01000299">
    <property type="protein sequence ID" value="RXI09587.1"/>
    <property type="molecule type" value="Genomic_DNA"/>
</dbReference>
<evidence type="ECO:0000256" key="1">
    <source>
        <dbReference type="SAM" id="Phobius"/>
    </source>
</evidence>
<keyword evidence="1" id="KW-0472">Membrane</keyword>
<evidence type="ECO:0000313" key="3">
    <source>
        <dbReference type="Proteomes" id="UP000290289"/>
    </source>
</evidence>
<dbReference type="PANTHER" id="PTHR34410:SF2">
    <property type="entry name" value="RRNA INTRON-ENCODED HOMING ENDONUCLEASE"/>
    <property type="match status" value="1"/>
</dbReference>
<keyword evidence="1" id="KW-1133">Transmembrane helix</keyword>
<name>A0A498KPR7_MALDO</name>
<evidence type="ECO:0000313" key="2">
    <source>
        <dbReference type="EMBL" id="RXI09587.1"/>
    </source>
</evidence>
<protein>
    <recommendedName>
        <fullName evidence="4">rRNA intron-encoded homing endonuclease</fullName>
    </recommendedName>
</protein>
<evidence type="ECO:0008006" key="4">
    <source>
        <dbReference type="Google" id="ProtNLM"/>
    </source>
</evidence>
<gene>
    <name evidence="2" type="ORF">DVH24_023838</name>
</gene>
<dbReference type="AlphaFoldDB" id="A0A498KPR7"/>
<dbReference type="Proteomes" id="UP000290289">
    <property type="component" value="Unassembled WGS sequence"/>
</dbReference>
<dbReference type="STRING" id="3750.A0A498KPR7"/>
<sequence>MSGNWVVFDGRLRASASNCRLVPRFIDASRFVLRARWVSVLATYCEGMLPLVVPFLLLLALPAGGRHRGGARVPDEPHSLRCSFGARVSGRHLGCGTLKGRWVFTASDRPIEALSLDAYDCRARREPSTVKVVCLVRRRRRRGMLPARSWTLGWVDRSASGVHRSARPFCRRYAPGLNWPGRASGAVTLKKLECSKQAYALNTLAWDNIIGFRRTTAKAFAKDVFINQERKLGARRRSDTVLVSTINDADQGSADVTFRTPPAPYEKSKFLGSGGSMVARLKLKGIDGRAPPGVEPAA</sequence>
<feature type="transmembrane region" description="Helical" evidence="1">
    <location>
        <begin position="37"/>
        <end position="61"/>
    </location>
</feature>
<keyword evidence="1" id="KW-0812">Transmembrane</keyword>
<reference evidence="2 3" key="1">
    <citation type="submission" date="2018-10" db="EMBL/GenBank/DDBJ databases">
        <title>A high-quality apple genome assembly.</title>
        <authorList>
            <person name="Hu J."/>
        </authorList>
    </citation>
    <scope>NUCLEOTIDE SEQUENCE [LARGE SCALE GENOMIC DNA]</scope>
    <source>
        <strain evidence="3">cv. HFTH1</strain>
        <tissue evidence="2">Young leaf</tissue>
    </source>
</reference>